<evidence type="ECO:0000256" key="1">
    <source>
        <dbReference type="SAM" id="SignalP"/>
    </source>
</evidence>
<feature type="signal peptide" evidence="1">
    <location>
        <begin position="1"/>
        <end position="23"/>
    </location>
</feature>
<dbReference type="AlphaFoldDB" id="A0A1N7TAT5"/>
<accession>A0A1N7TAT5</accession>
<sequence>MNFKNLFLIVVVVLFAVFGQTAGKLTKAKLKNGAKKALGVASKVAPIVAAGATIARG</sequence>
<protein>
    <submittedName>
        <fullName evidence="2">Cecropin 2</fullName>
    </submittedName>
</protein>
<feature type="chain" id="PRO_5012230382" evidence="1">
    <location>
        <begin position="24"/>
        <end position="57"/>
    </location>
</feature>
<keyword evidence="1" id="KW-0732">Signal</keyword>
<dbReference type="EMBL" id="KP642082">
    <property type="protein sequence ID" value="ALL27076.1"/>
    <property type="molecule type" value="mRNA"/>
</dbReference>
<name>A0A1N7TAT5_9DIPT</name>
<proteinExistence type="evidence at transcript level"/>
<reference evidence="2" key="1">
    <citation type="submission" date="2015-01" db="EMBL/GenBank/DDBJ databases">
        <title>Two cecropin precursors from black fly, Simulium bannaense.</title>
        <authorList>
            <person name="Yang H."/>
            <person name="Wu J."/>
        </authorList>
    </citation>
    <scope>NUCLEOTIDE SEQUENCE</scope>
</reference>
<evidence type="ECO:0000313" key="2">
    <source>
        <dbReference type="EMBL" id="ALL27076.1"/>
    </source>
</evidence>
<organism evidence="2">
    <name type="scientific">Simulium bannaense</name>
    <dbReference type="NCBI Taxonomy" id="1619335"/>
    <lineage>
        <taxon>Eukaryota</taxon>
        <taxon>Metazoa</taxon>
        <taxon>Ecdysozoa</taxon>
        <taxon>Arthropoda</taxon>
        <taxon>Hexapoda</taxon>
        <taxon>Insecta</taxon>
        <taxon>Pterygota</taxon>
        <taxon>Neoptera</taxon>
        <taxon>Endopterygota</taxon>
        <taxon>Diptera</taxon>
        <taxon>Nematocera</taxon>
        <taxon>Chironomoidea</taxon>
        <taxon>Simuliidae</taxon>
        <taxon>Simulium</taxon>
    </lineage>
</organism>